<dbReference type="AlphaFoldDB" id="A0A162QMZ6"/>
<reference evidence="1 2" key="1">
    <citation type="submission" date="2016-04" db="EMBL/GenBank/DDBJ databases">
        <title>Genome sequence of Clostridium magnum DSM 2767.</title>
        <authorList>
            <person name="Poehlein A."/>
            <person name="Uhlig R."/>
            <person name="Fischer R."/>
            <person name="Bahl H."/>
            <person name="Daniel R."/>
        </authorList>
    </citation>
    <scope>NUCLEOTIDE SEQUENCE [LARGE SCALE GENOMIC DNA]</scope>
    <source>
        <strain evidence="1 2">DSM 2767</strain>
    </source>
</reference>
<comment type="caution">
    <text evidence="1">The sequence shown here is derived from an EMBL/GenBank/DDBJ whole genome shotgun (WGS) entry which is preliminary data.</text>
</comment>
<accession>A0A162QMZ6</accession>
<sequence>MKIKSKPIIFTDNERDILNWSESQSKPFGTYVKDLIRDDIKRNRQYPKEELKGIIKEILQEMNLDTKNIKSDSENKINSKLGAKGKKAYKNFLNSSD</sequence>
<dbReference type="EMBL" id="LWAE01000015">
    <property type="protein sequence ID" value="KZL88733.1"/>
    <property type="molecule type" value="Genomic_DNA"/>
</dbReference>
<proteinExistence type="predicted"/>
<evidence type="ECO:0000313" key="2">
    <source>
        <dbReference type="Proteomes" id="UP000076603"/>
    </source>
</evidence>
<organism evidence="1 2">
    <name type="scientific">Clostridium magnum DSM 2767</name>
    <dbReference type="NCBI Taxonomy" id="1121326"/>
    <lineage>
        <taxon>Bacteria</taxon>
        <taxon>Bacillati</taxon>
        <taxon>Bacillota</taxon>
        <taxon>Clostridia</taxon>
        <taxon>Eubacteriales</taxon>
        <taxon>Clostridiaceae</taxon>
        <taxon>Clostridium</taxon>
    </lineage>
</organism>
<protein>
    <submittedName>
        <fullName evidence="1">Uncharacterized protein</fullName>
    </submittedName>
</protein>
<evidence type="ECO:0000313" key="1">
    <source>
        <dbReference type="EMBL" id="KZL88733.1"/>
    </source>
</evidence>
<dbReference type="RefSeq" id="WP_066630785.1">
    <property type="nucleotide sequence ID" value="NZ_FQXL01000081.1"/>
</dbReference>
<dbReference type="PATRIC" id="fig|1121326.3.peg.6088"/>
<dbReference type="OrthoDB" id="9968999at2"/>
<dbReference type="Proteomes" id="UP000076603">
    <property type="component" value="Unassembled WGS sequence"/>
</dbReference>
<dbReference type="STRING" id="1121326.CLMAG_60220"/>
<name>A0A162QMZ6_9CLOT</name>
<gene>
    <name evidence="1" type="ORF">CLMAG_60220</name>
</gene>
<keyword evidence="2" id="KW-1185">Reference proteome</keyword>